<dbReference type="GO" id="GO:1902201">
    <property type="term" value="P:negative regulation of bacterial-type flagellum-dependent cell motility"/>
    <property type="evidence" value="ECO:0007669"/>
    <property type="project" value="TreeGrafter"/>
</dbReference>
<dbReference type="NCBIfam" id="TIGR00254">
    <property type="entry name" value="GGDEF"/>
    <property type="match status" value="1"/>
</dbReference>
<dbReference type="FunFam" id="3.30.70.270:FF:000001">
    <property type="entry name" value="Diguanylate cyclase domain protein"/>
    <property type="match status" value="1"/>
</dbReference>
<feature type="transmembrane region" description="Helical" evidence="4">
    <location>
        <begin position="94"/>
        <end position="113"/>
    </location>
</feature>
<dbReference type="InterPro" id="IPR050469">
    <property type="entry name" value="Diguanylate_Cyclase"/>
</dbReference>
<name>A0A433KVZ5_9GAMM</name>
<sequence>MCQLPYFKQLSQHINDTTVREKYDIDRHGERLYSLIVLTKLLAIFYFSYTLMDIYILPDITLRSILLRFLIIGPLIVFLFAYYKRPASIRHKELAGVVVVVLGTAVWCTVLLGSENPRVLHYFYAGLIFQLVLTIVLTPPFEYSIYGSLFVFICLYTTIWFLPGADLEYVVNHLAFGLPTLVLTLIANYRFSAESLRLYLQNVNTDQLRLELAERNADLERISTIDPLTGLSNRRGLDRYAASLFQTYASSKEQIAVVIVDVDYFKAFNDHYGHADGDNCLQIVAEAIRAACSSKDMVCRFGGEEFLILRLMGNDTEHNALALAESVRANVANLVIPHTQSDYGIVTVSVGVCAGPINPMEELNKLIQAADKALYAAKHEGRNLVCESRFIGAKETTPPEFSSLVT</sequence>
<evidence type="ECO:0000256" key="3">
    <source>
        <dbReference type="ARBA" id="ARBA00034247"/>
    </source>
</evidence>
<dbReference type="GO" id="GO:0052621">
    <property type="term" value="F:diguanylate cyclase activity"/>
    <property type="evidence" value="ECO:0007669"/>
    <property type="project" value="UniProtKB-EC"/>
</dbReference>
<dbReference type="Gene3D" id="3.30.70.270">
    <property type="match status" value="1"/>
</dbReference>
<evidence type="ECO:0000313" key="7">
    <source>
        <dbReference type="Proteomes" id="UP000287023"/>
    </source>
</evidence>
<comment type="caution">
    <text evidence="6">The sequence shown here is derived from an EMBL/GenBank/DDBJ whole genome shotgun (WGS) entry which is preliminary data.</text>
</comment>
<feature type="transmembrane region" description="Helical" evidence="4">
    <location>
        <begin position="169"/>
        <end position="189"/>
    </location>
</feature>
<gene>
    <name evidence="6" type="ORF">ELY38_04890</name>
</gene>
<feature type="transmembrane region" description="Helical" evidence="4">
    <location>
        <begin position="32"/>
        <end position="52"/>
    </location>
</feature>
<protein>
    <recommendedName>
        <fullName evidence="2">diguanylate cyclase</fullName>
        <ecNumber evidence="2">2.7.7.65</ecNumber>
    </recommendedName>
</protein>
<comment type="catalytic activity">
    <reaction evidence="3">
        <text>2 GTP = 3',3'-c-di-GMP + 2 diphosphate</text>
        <dbReference type="Rhea" id="RHEA:24898"/>
        <dbReference type="ChEBI" id="CHEBI:33019"/>
        <dbReference type="ChEBI" id="CHEBI:37565"/>
        <dbReference type="ChEBI" id="CHEBI:58805"/>
        <dbReference type="EC" id="2.7.7.65"/>
    </reaction>
</comment>
<feature type="transmembrane region" description="Helical" evidence="4">
    <location>
        <begin position="64"/>
        <end position="82"/>
    </location>
</feature>
<dbReference type="PANTHER" id="PTHR45138:SF9">
    <property type="entry name" value="DIGUANYLATE CYCLASE DGCM-RELATED"/>
    <property type="match status" value="1"/>
</dbReference>
<dbReference type="EMBL" id="RZHF01000005">
    <property type="protein sequence ID" value="RUR33765.1"/>
    <property type="molecule type" value="Genomic_DNA"/>
</dbReference>
<proteinExistence type="predicted"/>
<dbReference type="EC" id="2.7.7.65" evidence="2"/>
<evidence type="ECO:0000256" key="4">
    <source>
        <dbReference type="SAM" id="Phobius"/>
    </source>
</evidence>
<reference evidence="6 7" key="1">
    <citation type="submission" date="2018-12" db="EMBL/GenBank/DDBJ databases">
        <title>three novel Halomonas strain isolated from plants.</title>
        <authorList>
            <person name="Sun C."/>
        </authorList>
    </citation>
    <scope>NUCLEOTIDE SEQUENCE [LARGE SCALE GENOMIC DNA]</scope>
    <source>
        <strain evidence="6 7">JCM 18142</strain>
    </source>
</reference>
<dbReference type="Proteomes" id="UP000287023">
    <property type="component" value="Unassembled WGS sequence"/>
</dbReference>
<dbReference type="PROSITE" id="PS50887">
    <property type="entry name" value="GGDEF"/>
    <property type="match status" value="1"/>
</dbReference>
<evidence type="ECO:0000313" key="6">
    <source>
        <dbReference type="EMBL" id="RUR33765.1"/>
    </source>
</evidence>
<keyword evidence="7" id="KW-1185">Reference proteome</keyword>
<dbReference type="InterPro" id="IPR029787">
    <property type="entry name" value="Nucleotide_cyclase"/>
</dbReference>
<keyword evidence="4" id="KW-0472">Membrane</keyword>
<dbReference type="GO" id="GO:0005886">
    <property type="term" value="C:plasma membrane"/>
    <property type="evidence" value="ECO:0007669"/>
    <property type="project" value="TreeGrafter"/>
</dbReference>
<comment type="cofactor">
    <cofactor evidence="1">
        <name>Mg(2+)</name>
        <dbReference type="ChEBI" id="CHEBI:18420"/>
    </cofactor>
</comment>
<dbReference type="InterPro" id="IPR043128">
    <property type="entry name" value="Rev_trsase/Diguanyl_cyclase"/>
</dbReference>
<dbReference type="OrthoDB" id="9812260at2"/>
<dbReference type="AlphaFoldDB" id="A0A433KVZ5"/>
<dbReference type="PANTHER" id="PTHR45138">
    <property type="entry name" value="REGULATORY COMPONENTS OF SENSORY TRANSDUCTION SYSTEM"/>
    <property type="match status" value="1"/>
</dbReference>
<feature type="transmembrane region" description="Helical" evidence="4">
    <location>
        <begin position="145"/>
        <end position="163"/>
    </location>
</feature>
<dbReference type="InterPro" id="IPR000160">
    <property type="entry name" value="GGDEF_dom"/>
</dbReference>
<dbReference type="GO" id="GO:0043709">
    <property type="term" value="P:cell adhesion involved in single-species biofilm formation"/>
    <property type="evidence" value="ECO:0007669"/>
    <property type="project" value="TreeGrafter"/>
</dbReference>
<feature type="domain" description="GGDEF" evidence="5">
    <location>
        <begin position="253"/>
        <end position="390"/>
    </location>
</feature>
<keyword evidence="4" id="KW-1133">Transmembrane helix</keyword>
<feature type="transmembrane region" description="Helical" evidence="4">
    <location>
        <begin position="119"/>
        <end position="138"/>
    </location>
</feature>
<dbReference type="CDD" id="cd01949">
    <property type="entry name" value="GGDEF"/>
    <property type="match status" value="1"/>
</dbReference>
<dbReference type="RefSeq" id="WP_127060376.1">
    <property type="nucleotide sequence ID" value="NZ_RZHF01000005.1"/>
</dbReference>
<accession>A0A433KVZ5</accession>
<evidence type="ECO:0000256" key="1">
    <source>
        <dbReference type="ARBA" id="ARBA00001946"/>
    </source>
</evidence>
<keyword evidence="4" id="KW-0812">Transmembrane</keyword>
<evidence type="ECO:0000256" key="2">
    <source>
        <dbReference type="ARBA" id="ARBA00012528"/>
    </source>
</evidence>
<dbReference type="SMART" id="SM00267">
    <property type="entry name" value="GGDEF"/>
    <property type="match status" value="1"/>
</dbReference>
<dbReference type="SUPFAM" id="SSF55073">
    <property type="entry name" value="Nucleotide cyclase"/>
    <property type="match status" value="1"/>
</dbReference>
<evidence type="ECO:0000259" key="5">
    <source>
        <dbReference type="PROSITE" id="PS50887"/>
    </source>
</evidence>
<dbReference type="Pfam" id="PF00990">
    <property type="entry name" value="GGDEF"/>
    <property type="match status" value="1"/>
</dbReference>
<organism evidence="6 7">
    <name type="scientific">Vreelandella nanhaiensis</name>
    <dbReference type="NCBI Taxonomy" id="1258546"/>
    <lineage>
        <taxon>Bacteria</taxon>
        <taxon>Pseudomonadati</taxon>
        <taxon>Pseudomonadota</taxon>
        <taxon>Gammaproteobacteria</taxon>
        <taxon>Oceanospirillales</taxon>
        <taxon>Halomonadaceae</taxon>
        <taxon>Vreelandella</taxon>
    </lineage>
</organism>